<name>A0ACB5TD85_AMBMO</name>
<accession>A0ACB5TD85</accession>
<evidence type="ECO:0000313" key="1">
    <source>
        <dbReference type="EMBL" id="GME85898.1"/>
    </source>
</evidence>
<dbReference type="Proteomes" id="UP001165064">
    <property type="component" value="Unassembled WGS sequence"/>
</dbReference>
<comment type="caution">
    <text evidence="1">The sequence shown here is derived from an EMBL/GenBank/DDBJ whole genome shotgun (WGS) entry which is preliminary data.</text>
</comment>
<gene>
    <name evidence="1" type="ORF">Amon02_000780300</name>
</gene>
<proteinExistence type="predicted"/>
<evidence type="ECO:0000313" key="2">
    <source>
        <dbReference type="Proteomes" id="UP001165064"/>
    </source>
</evidence>
<organism evidence="1 2">
    <name type="scientific">Ambrosiozyma monospora</name>
    <name type="common">Yeast</name>
    <name type="synonym">Endomycopsis monosporus</name>
    <dbReference type="NCBI Taxonomy" id="43982"/>
    <lineage>
        <taxon>Eukaryota</taxon>
        <taxon>Fungi</taxon>
        <taxon>Dikarya</taxon>
        <taxon>Ascomycota</taxon>
        <taxon>Saccharomycotina</taxon>
        <taxon>Pichiomycetes</taxon>
        <taxon>Pichiales</taxon>
        <taxon>Pichiaceae</taxon>
        <taxon>Ambrosiozyma</taxon>
    </lineage>
</organism>
<keyword evidence="2" id="KW-1185">Reference proteome</keyword>
<sequence length="461" mass="52793">MSISITSPTAPLYSQQVSTSTSTSTSSDTQIQNLINDLYNSELTYLSDLHSLHSLIYQFDYKYDSYYDDSNDDISDQLIHQRKQQNTQMLTIIDKLIKLHDSLQSILVPGSQHSHPQCQSQLQQLLFDFDFDLVQVKLSKWLIFTVRHYAQYVDLYRLNFSQSSTEVRLRRKPLIRIRYLLKFTQKWKQLLNFQTTTTQYTSDLLSNLEIASHKLSKILNDARAQDEEQRSKISKHLHFNSCKSIETFQNVACCSFDLSWVSAVFDSQLFYKNDELDCLLNLSNVQIMFLRNEKFGDLQSMALLKVEDAGKSLIFPPLKSGELKFINEVNDDTPVPSHTTMSTTTTPATTPTLTSSTEQFFKVLVFKHSQNNKIEIYLKYNPSKHSALQLKQKLLSLFPSTPLISSDPNYTTLIKQHHKYNRTTTLGAGIDIPDDSPAPPNPQPTTANQNPTPPNYCCCHG</sequence>
<dbReference type="EMBL" id="BSXS01006682">
    <property type="protein sequence ID" value="GME85898.1"/>
    <property type="molecule type" value="Genomic_DNA"/>
</dbReference>
<reference evidence="1" key="1">
    <citation type="submission" date="2023-04" db="EMBL/GenBank/DDBJ databases">
        <title>Ambrosiozyma monospora NBRC 10751.</title>
        <authorList>
            <person name="Ichikawa N."/>
            <person name="Sato H."/>
            <person name="Tonouchi N."/>
        </authorList>
    </citation>
    <scope>NUCLEOTIDE SEQUENCE</scope>
    <source>
        <strain evidence="1">NBRC 10751</strain>
    </source>
</reference>
<protein>
    <submittedName>
        <fullName evidence="1">Unnamed protein product</fullName>
    </submittedName>
</protein>